<dbReference type="CDD" id="cd04905">
    <property type="entry name" value="ACT_CM-PDT"/>
    <property type="match status" value="1"/>
</dbReference>
<dbReference type="InterPro" id="IPR018528">
    <property type="entry name" value="Preph_deHydtase_CS"/>
</dbReference>
<protein>
    <recommendedName>
        <fullName evidence="2">prephenate dehydratase</fullName>
        <ecNumber evidence="2">4.2.1.51</ecNumber>
    </recommendedName>
</protein>
<evidence type="ECO:0000313" key="10">
    <source>
        <dbReference type="EMBL" id="CAB4774330.1"/>
    </source>
</evidence>
<feature type="domain" description="ACT" evidence="9">
    <location>
        <begin position="198"/>
        <end position="275"/>
    </location>
</feature>
<dbReference type="FunFam" id="3.30.70.260:FF:000012">
    <property type="entry name" value="Prephenate dehydratase"/>
    <property type="match status" value="1"/>
</dbReference>
<organism evidence="10">
    <name type="scientific">freshwater metagenome</name>
    <dbReference type="NCBI Taxonomy" id="449393"/>
    <lineage>
        <taxon>unclassified sequences</taxon>
        <taxon>metagenomes</taxon>
        <taxon>ecological metagenomes</taxon>
    </lineage>
</organism>
<dbReference type="Gene3D" id="3.30.70.260">
    <property type="match status" value="1"/>
</dbReference>
<dbReference type="PANTHER" id="PTHR21022">
    <property type="entry name" value="PREPHENATE DEHYDRATASE P PROTEIN"/>
    <property type="match status" value="1"/>
</dbReference>
<keyword evidence="5" id="KW-0584">Phenylalanine biosynthesis</keyword>
<dbReference type="SUPFAM" id="SSF53850">
    <property type="entry name" value="Periplasmic binding protein-like II"/>
    <property type="match status" value="1"/>
</dbReference>
<accession>A0A6J6VQH5</accession>
<dbReference type="AlphaFoldDB" id="A0A6J6VQH5"/>
<dbReference type="SUPFAM" id="SSF55021">
    <property type="entry name" value="ACT-like"/>
    <property type="match status" value="1"/>
</dbReference>
<feature type="domain" description="Prephenate dehydratase" evidence="8">
    <location>
        <begin position="5"/>
        <end position="184"/>
    </location>
</feature>
<dbReference type="Gene3D" id="3.40.190.10">
    <property type="entry name" value="Periplasmic binding protein-like II"/>
    <property type="match status" value="2"/>
</dbReference>
<name>A0A6J6VQH5_9ZZZZ</name>
<keyword evidence="4" id="KW-0057">Aromatic amino acid biosynthesis</keyword>
<proteinExistence type="predicted"/>
<evidence type="ECO:0000256" key="4">
    <source>
        <dbReference type="ARBA" id="ARBA00023141"/>
    </source>
</evidence>
<comment type="pathway">
    <text evidence="1">Amino-acid biosynthesis; L-phenylalanine biosynthesis; phenylpyruvate from prephenate: step 1/1.</text>
</comment>
<dbReference type="GO" id="GO:0005737">
    <property type="term" value="C:cytoplasm"/>
    <property type="evidence" value="ECO:0007669"/>
    <property type="project" value="TreeGrafter"/>
</dbReference>
<sequence length="307" mass="32814">MSTPRVGFLGPVGTFTHEALRTQADLVAGTIVEYPTIGDALGAVTAGEVDLAVVPLENAIEGTVSATVDGLIFENSLLIEREIVLPIQLHLMTSPGVALGDVTEVWSYSHALAQCRTFLQQSLPGVPTKISASTADAARIVAETGGSLAAVAPAIAAEIYGLEIVATDIEDHEGNATRFVVVGRETIPAPTGHDRTTIVCFQDADRPGSLYGILGRFAARDINLTKLESRPTKRGLGDYCFVVEFEGHIAEDVIADCLTDLQTHLTRVKFLGSYPVTGEEAASRREDVSVARAASDEWMTELRRNIR</sequence>
<dbReference type="PROSITE" id="PS51171">
    <property type="entry name" value="PREPHENATE_DEHYDR_3"/>
    <property type="match status" value="1"/>
</dbReference>
<dbReference type="InterPro" id="IPR001086">
    <property type="entry name" value="Preph_deHydtase"/>
</dbReference>
<evidence type="ECO:0000256" key="2">
    <source>
        <dbReference type="ARBA" id="ARBA00013147"/>
    </source>
</evidence>
<dbReference type="GO" id="GO:0009094">
    <property type="term" value="P:L-phenylalanine biosynthetic process"/>
    <property type="evidence" value="ECO:0007669"/>
    <property type="project" value="UniProtKB-UniPathway"/>
</dbReference>
<dbReference type="Pfam" id="PF01842">
    <property type="entry name" value="ACT"/>
    <property type="match status" value="1"/>
</dbReference>
<dbReference type="EMBL" id="CAFAAB010000005">
    <property type="protein sequence ID" value="CAB4774330.1"/>
    <property type="molecule type" value="Genomic_DNA"/>
</dbReference>
<keyword evidence="3" id="KW-0028">Amino-acid biosynthesis</keyword>
<evidence type="ECO:0000256" key="3">
    <source>
        <dbReference type="ARBA" id="ARBA00022605"/>
    </source>
</evidence>
<evidence type="ECO:0000256" key="6">
    <source>
        <dbReference type="ARBA" id="ARBA00023239"/>
    </source>
</evidence>
<dbReference type="Pfam" id="PF00800">
    <property type="entry name" value="PDT"/>
    <property type="match status" value="1"/>
</dbReference>
<dbReference type="UniPathway" id="UPA00121">
    <property type="reaction ID" value="UER00345"/>
</dbReference>
<dbReference type="InterPro" id="IPR045865">
    <property type="entry name" value="ACT-like_dom_sf"/>
</dbReference>
<dbReference type="NCBIfam" id="NF008865">
    <property type="entry name" value="PRK11898.1"/>
    <property type="match status" value="1"/>
</dbReference>
<dbReference type="CDD" id="cd13633">
    <property type="entry name" value="PBP2_Sa-PDT_like"/>
    <property type="match status" value="1"/>
</dbReference>
<dbReference type="GO" id="GO:0004664">
    <property type="term" value="F:prephenate dehydratase activity"/>
    <property type="evidence" value="ECO:0007669"/>
    <property type="project" value="UniProtKB-EC"/>
</dbReference>
<dbReference type="EC" id="4.2.1.51" evidence="2"/>
<dbReference type="PIRSF" id="PIRSF001500">
    <property type="entry name" value="Chor_mut_pdt_Ppr"/>
    <property type="match status" value="1"/>
</dbReference>
<evidence type="ECO:0000256" key="7">
    <source>
        <dbReference type="ARBA" id="ARBA00047848"/>
    </source>
</evidence>
<dbReference type="PROSITE" id="PS00857">
    <property type="entry name" value="PREPHENATE_DEHYDR_1"/>
    <property type="match status" value="1"/>
</dbReference>
<evidence type="ECO:0000256" key="5">
    <source>
        <dbReference type="ARBA" id="ARBA00023222"/>
    </source>
</evidence>
<reference evidence="10" key="1">
    <citation type="submission" date="2020-05" db="EMBL/GenBank/DDBJ databases">
        <authorList>
            <person name="Chiriac C."/>
            <person name="Salcher M."/>
            <person name="Ghai R."/>
            <person name="Kavagutti S V."/>
        </authorList>
    </citation>
    <scope>NUCLEOTIDE SEQUENCE</scope>
</reference>
<dbReference type="PROSITE" id="PS51671">
    <property type="entry name" value="ACT"/>
    <property type="match status" value="1"/>
</dbReference>
<comment type="catalytic activity">
    <reaction evidence="7">
        <text>prephenate + H(+) = 3-phenylpyruvate + CO2 + H2O</text>
        <dbReference type="Rhea" id="RHEA:21648"/>
        <dbReference type="ChEBI" id="CHEBI:15377"/>
        <dbReference type="ChEBI" id="CHEBI:15378"/>
        <dbReference type="ChEBI" id="CHEBI:16526"/>
        <dbReference type="ChEBI" id="CHEBI:18005"/>
        <dbReference type="ChEBI" id="CHEBI:29934"/>
        <dbReference type="EC" id="4.2.1.51"/>
    </reaction>
</comment>
<dbReference type="InterPro" id="IPR008242">
    <property type="entry name" value="Chor_mutase/pphenate_deHydtase"/>
</dbReference>
<gene>
    <name evidence="10" type="ORF">UFOPK2958_00096</name>
</gene>
<dbReference type="PANTHER" id="PTHR21022:SF19">
    <property type="entry name" value="PREPHENATE DEHYDRATASE-RELATED"/>
    <property type="match status" value="1"/>
</dbReference>
<dbReference type="InterPro" id="IPR002912">
    <property type="entry name" value="ACT_dom"/>
</dbReference>
<dbReference type="PROSITE" id="PS00858">
    <property type="entry name" value="PREPHENATE_DEHYDR_2"/>
    <property type="match status" value="1"/>
</dbReference>
<evidence type="ECO:0000259" key="8">
    <source>
        <dbReference type="PROSITE" id="PS51171"/>
    </source>
</evidence>
<evidence type="ECO:0000259" key="9">
    <source>
        <dbReference type="PROSITE" id="PS51671"/>
    </source>
</evidence>
<evidence type="ECO:0000256" key="1">
    <source>
        <dbReference type="ARBA" id="ARBA00004741"/>
    </source>
</evidence>
<keyword evidence="6" id="KW-0456">Lyase</keyword>